<proteinExistence type="predicted"/>
<gene>
    <name evidence="1" type="ORF">BV25DRAFT_400160</name>
</gene>
<dbReference type="EMBL" id="MU277202">
    <property type="protein sequence ID" value="KAI0063630.1"/>
    <property type="molecule type" value="Genomic_DNA"/>
</dbReference>
<reference evidence="1" key="1">
    <citation type="submission" date="2021-03" db="EMBL/GenBank/DDBJ databases">
        <authorList>
            <consortium name="DOE Joint Genome Institute"/>
            <person name="Ahrendt S."/>
            <person name="Looney B.P."/>
            <person name="Miyauchi S."/>
            <person name="Morin E."/>
            <person name="Drula E."/>
            <person name="Courty P.E."/>
            <person name="Chicoki N."/>
            <person name="Fauchery L."/>
            <person name="Kohler A."/>
            <person name="Kuo A."/>
            <person name="Labutti K."/>
            <person name="Pangilinan J."/>
            <person name="Lipzen A."/>
            <person name="Riley R."/>
            <person name="Andreopoulos W."/>
            <person name="He G."/>
            <person name="Johnson J."/>
            <person name="Barry K.W."/>
            <person name="Grigoriev I.V."/>
            <person name="Nagy L."/>
            <person name="Hibbett D."/>
            <person name="Henrissat B."/>
            <person name="Matheny P.B."/>
            <person name="Labbe J."/>
            <person name="Martin F."/>
        </authorList>
    </citation>
    <scope>NUCLEOTIDE SEQUENCE</scope>
    <source>
        <strain evidence="1">HHB10654</strain>
    </source>
</reference>
<reference evidence="1" key="2">
    <citation type="journal article" date="2022" name="New Phytol.">
        <title>Evolutionary transition to the ectomycorrhizal habit in the genomes of a hyperdiverse lineage of mushroom-forming fungi.</title>
        <authorList>
            <person name="Looney B."/>
            <person name="Miyauchi S."/>
            <person name="Morin E."/>
            <person name="Drula E."/>
            <person name="Courty P.E."/>
            <person name="Kohler A."/>
            <person name="Kuo A."/>
            <person name="LaButti K."/>
            <person name="Pangilinan J."/>
            <person name="Lipzen A."/>
            <person name="Riley R."/>
            <person name="Andreopoulos W."/>
            <person name="He G."/>
            <person name="Johnson J."/>
            <person name="Nolan M."/>
            <person name="Tritt A."/>
            <person name="Barry K.W."/>
            <person name="Grigoriev I.V."/>
            <person name="Nagy L.G."/>
            <person name="Hibbett D."/>
            <person name="Henrissat B."/>
            <person name="Matheny P.B."/>
            <person name="Labbe J."/>
            <person name="Martin F.M."/>
        </authorList>
    </citation>
    <scope>NUCLEOTIDE SEQUENCE</scope>
    <source>
        <strain evidence="1">HHB10654</strain>
    </source>
</reference>
<dbReference type="Proteomes" id="UP000814140">
    <property type="component" value="Unassembled WGS sequence"/>
</dbReference>
<comment type="caution">
    <text evidence="1">The sequence shown here is derived from an EMBL/GenBank/DDBJ whole genome shotgun (WGS) entry which is preliminary data.</text>
</comment>
<accession>A0ACB8T6S1</accession>
<organism evidence="1 2">
    <name type="scientific">Artomyces pyxidatus</name>
    <dbReference type="NCBI Taxonomy" id="48021"/>
    <lineage>
        <taxon>Eukaryota</taxon>
        <taxon>Fungi</taxon>
        <taxon>Dikarya</taxon>
        <taxon>Basidiomycota</taxon>
        <taxon>Agaricomycotina</taxon>
        <taxon>Agaricomycetes</taxon>
        <taxon>Russulales</taxon>
        <taxon>Auriscalpiaceae</taxon>
        <taxon>Artomyces</taxon>
    </lineage>
</organism>
<name>A0ACB8T6S1_9AGAM</name>
<evidence type="ECO:0000313" key="2">
    <source>
        <dbReference type="Proteomes" id="UP000814140"/>
    </source>
</evidence>
<sequence length="236" mass="25994">MDSLLRHLSRAKCLSIRTATTHSIPHPDIHEMSTPALESLTWKLGKTLLGDIPITLTKHPLCFNNSPYLRTLVFHNFPYVPFSSDWPMHNTVVHLDLSNLDTLSYKALDHDELLLRSLRCLDSNLSSSWNVYPTYAQTLSLGAPRIYHISPISSSSALLEIGASSCGIYVFPTESAGGCLSAGPISRRSTPRTRVGACPTVPVCQRFIASSHHIRCTSNRCDVVLQGMGGSRKKHA</sequence>
<protein>
    <submittedName>
        <fullName evidence="1">Uncharacterized protein</fullName>
    </submittedName>
</protein>
<evidence type="ECO:0000313" key="1">
    <source>
        <dbReference type="EMBL" id="KAI0063630.1"/>
    </source>
</evidence>
<keyword evidence="2" id="KW-1185">Reference proteome</keyword>